<dbReference type="Pfam" id="PF01103">
    <property type="entry name" value="Omp85"/>
    <property type="match status" value="1"/>
</dbReference>
<proteinExistence type="inferred from homology"/>
<keyword evidence="12" id="KW-1185">Reference proteome</keyword>
<keyword evidence="7 8" id="KW-0998">Cell outer membrane</keyword>
<dbReference type="GO" id="GO:0043165">
    <property type="term" value="P:Gram-negative-bacterium-type cell outer membrane assembly"/>
    <property type="evidence" value="ECO:0007669"/>
    <property type="project" value="UniProtKB-UniRule"/>
</dbReference>
<dbReference type="Gene3D" id="3.10.20.310">
    <property type="entry name" value="membrane protein fhac"/>
    <property type="match status" value="5"/>
</dbReference>
<evidence type="ECO:0000256" key="1">
    <source>
        <dbReference type="ARBA" id="ARBA00004370"/>
    </source>
</evidence>
<dbReference type="AlphaFoldDB" id="A0A0H4JDJ6"/>
<dbReference type="Pfam" id="PF07244">
    <property type="entry name" value="POTRA"/>
    <property type="match status" value="4"/>
</dbReference>
<dbReference type="GO" id="GO:0009279">
    <property type="term" value="C:cell outer membrane"/>
    <property type="evidence" value="ECO:0007669"/>
    <property type="project" value="UniProtKB-SubCell"/>
</dbReference>
<evidence type="ECO:0000256" key="6">
    <source>
        <dbReference type="ARBA" id="ARBA00023136"/>
    </source>
</evidence>
<dbReference type="InterPro" id="IPR039910">
    <property type="entry name" value="D15-like"/>
</dbReference>
<keyword evidence="6 8" id="KW-0472">Membrane</keyword>
<dbReference type="PATRIC" id="fig|1623450.3.peg.1408"/>
<dbReference type="PANTHER" id="PTHR12815">
    <property type="entry name" value="SORTING AND ASSEMBLY MACHINERY SAMM50 PROTEIN FAMILY MEMBER"/>
    <property type="match status" value="1"/>
</dbReference>
<evidence type="ECO:0000313" key="11">
    <source>
        <dbReference type="EMBL" id="AKO66517.1"/>
    </source>
</evidence>
<keyword evidence="5 8" id="KW-0677">Repeat</keyword>
<comment type="subcellular location">
    <subcellularLocation>
        <location evidence="8">Cell outer membrane</location>
    </subcellularLocation>
    <subcellularLocation>
        <location evidence="1">Membrane</location>
    </subcellularLocation>
</comment>
<accession>A0A0H4JDJ6</accession>
<dbReference type="HAMAP" id="MF_01430">
    <property type="entry name" value="OM_assembly_BamA"/>
    <property type="match status" value="1"/>
</dbReference>
<organism evidence="11 12">
    <name type="scientific">Methylophilales bacterium MBRS-H7</name>
    <dbReference type="NCBI Taxonomy" id="1623450"/>
    <lineage>
        <taxon>Bacteria</taxon>
        <taxon>Pseudomonadati</taxon>
        <taxon>Pseudomonadota</taxon>
        <taxon>Betaproteobacteria</taxon>
        <taxon>Nitrosomonadales</taxon>
        <taxon>OM43 clade</taxon>
    </lineage>
</organism>
<name>A0A0H4JDJ6_9PROT</name>
<dbReference type="InterPro" id="IPR010827">
    <property type="entry name" value="BamA/TamA_POTRA"/>
</dbReference>
<dbReference type="InterPro" id="IPR023707">
    <property type="entry name" value="OM_assembly_BamA"/>
</dbReference>
<dbReference type="InterPro" id="IPR034746">
    <property type="entry name" value="POTRA"/>
</dbReference>
<gene>
    <name evidence="8" type="primary">bamA</name>
    <name evidence="11" type="ORF">VI33_07050</name>
</gene>
<reference evidence="11 12" key="1">
    <citation type="submission" date="2015-03" db="EMBL/GenBank/DDBJ databases">
        <title>Comparative analysis of the OM43 clade including a novel species from Red Sea uncovers genomic and metabolic diversity among marine methylotrophs.</title>
        <authorList>
            <person name="Jimenez-Infante F."/>
            <person name="Ngugi D.K."/>
            <person name="Vinu M."/>
            <person name="Alam I."/>
            <person name="Kamau A."/>
            <person name="Blom J."/>
            <person name="Bajic V.B."/>
            <person name="Stingl U."/>
        </authorList>
    </citation>
    <scope>NUCLEOTIDE SEQUENCE [LARGE SCALE GENOMIC DNA]</scope>
    <source>
        <strain evidence="11 12">MBRSH7</strain>
    </source>
</reference>
<comment type="similarity">
    <text evidence="8">Belongs to the BamA family.</text>
</comment>
<dbReference type="Proteomes" id="UP000066549">
    <property type="component" value="Chromosome"/>
</dbReference>
<keyword evidence="4 8" id="KW-0732">Signal</keyword>
<evidence type="ECO:0000256" key="8">
    <source>
        <dbReference type="HAMAP-Rule" id="MF_01430"/>
    </source>
</evidence>
<sequence>MISNLTYAEVINDIKIKGLQRVEPGVIFDSIPFDIGDDVNDIDPSQIIKYIYKSGQFRDVSVEFDSGNLTVVVSEKPIIASIEFNGNQLIQEDKLREGIRQVNLYEGAVFDKQVLSNLEKDLSKSYNSMGRYNILVNASYRPLERNRVAIKVDIDEGTLTRISNISINGLTKFSESDLLGIMELKATNILSWWEKDDRYSKSSLSADLEKIKSFYLDRGYLNFKIVSTDVSITPNKKRLTISIDVDEGDKYTFGDISISGTVNEFTEKDLKSNITIKKDEIFSSKEVNRSSSNLGKYLGNFGYAFANINPISKVDEENKRVSYDFFVDTGSKIYVRNINFIGNSRTKDKVLRREMRQFESSWYDESKVARSKFRLTRLQYFSAVDVDTAVVPGNTDQVDLNVNVTERNTGKIMVGAGVSSAEGLMGSFNVSQRNFAGSGNTVALGVSTGRINRTYSLSYTDPYYTEDGVSRGFQVYKRDRNTAKLRGIGTYNTYSYGGGVNFGIPLSEKDFLNFGATLDFTELELTDRSPTLYKDYCNKASASGNVDCSANSVAFDLGITTDTRDNVLIPTEGMMTKYTATVTAPVMDLQYFRLQAQSEYYKPLDDNKKFTLKLRGSLGYADGYGSDDMPFFKNFYMGGVRSVRGYRTSSIGPKYKNTSNNRYYTTGGNKSVLVSAELFFPVPGLKKNDSFRLSTFFDAGGVFSDNESLSTAEDYQQGEIRYSMGLGVQWNSPFGPLQVSIAEPLNDDNKDRTQRFQFGMGSTF</sequence>
<dbReference type="Gene3D" id="2.40.160.50">
    <property type="entry name" value="membrane protein fhac: a member of the omp85/tpsb transporter family"/>
    <property type="match status" value="1"/>
</dbReference>
<feature type="domain" description="POTRA" evidence="10">
    <location>
        <begin position="9"/>
        <end position="76"/>
    </location>
</feature>
<dbReference type="PROSITE" id="PS51779">
    <property type="entry name" value="POTRA"/>
    <property type="match status" value="4"/>
</dbReference>
<dbReference type="InterPro" id="IPR000184">
    <property type="entry name" value="Bac_surfAg_D15"/>
</dbReference>
<feature type="domain" description="POTRA" evidence="10">
    <location>
        <begin position="77"/>
        <end position="157"/>
    </location>
</feature>
<keyword evidence="2 8" id="KW-1134">Transmembrane beta strand</keyword>
<evidence type="ECO:0000256" key="4">
    <source>
        <dbReference type="ARBA" id="ARBA00022729"/>
    </source>
</evidence>
<dbReference type="PIRSF" id="PIRSF006076">
    <property type="entry name" value="OM_assembly_OMP85"/>
    <property type="match status" value="1"/>
</dbReference>
<dbReference type="EMBL" id="CP011002">
    <property type="protein sequence ID" value="AKO66517.1"/>
    <property type="molecule type" value="Genomic_DNA"/>
</dbReference>
<evidence type="ECO:0000259" key="10">
    <source>
        <dbReference type="PROSITE" id="PS51779"/>
    </source>
</evidence>
<feature type="domain" description="POTRA" evidence="10">
    <location>
        <begin position="333"/>
        <end position="407"/>
    </location>
</feature>
<dbReference type="NCBIfam" id="TIGR03303">
    <property type="entry name" value="OM_YaeT"/>
    <property type="match status" value="1"/>
</dbReference>
<evidence type="ECO:0000256" key="7">
    <source>
        <dbReference type="ARBA" id="ARBA00023237"/>
    </source>
</evidence>
<evidence type="ECO:0000313" key="12">
    <source>
        <dbReference type="Proteomes" id="UP000066549"/>
    </source>
</evidence>
<feature type="domain" description="POTRA" evidence="10">
    <location>
        <begin position="160"/>
        <end position="248"/>
    </location>
</feature>
<protein>
    <recommendedName>
        <fullName evidence="8 9">Outer membrane protein assembly factor BamA</fullName>
    </recommendedName>
</protein>
<evidence type="ECO:0000256" key="5">
    <source>
        <dbReference type="ARBA" id="ARBA00022737"/>
    </source>
</evidence>
<comment type="subunit">
    <text evidence="8">Part of the Bam complex.</text>
</comment>
<evidence type="ECO:0000256" key="2">
    <source>
        <dbReference type="ARBA" id="ARBA00022452"/>
    </source>
</evidence>
<evidence type="ECO:0000256" key="3">
    <source>
        <dbReference type="ARBA" id="ARBA00022692"/>
    </source>
</evidence>
<dbReference type="PANTHER" id="PTHR12815:SF23">
    <property type="entry name" value="OUTER MEMBRANE PROTEIN ASSEMBLY FACTOR BAMA"/>
    <property type="match status" value="1"/>
</dbReference>
<evidence type="ECO:0000256" key="9">
    <source>
        <dbReference type="NCBIfam" id="TIGR03303"/>
    </source>
</evidence>
<dbReference type="GO" id="GO:0051205">
    <property type="term" value="P:protein insertion into membrane"/>
    <property type="evidence" value="ECO:0007669"/>
    <property type="project" value="UniProtKB-UniRule"/>
</dbReference>
<comment type="function">
    <text evidence="8">Part of the outer membrane protein assembly complex, which is involved in assembly and insertion of beta-barrel proteins into the outer membrane.</text>
</comment>
<keyword evidence="3 8" id="KW-0812">Transmembrane</keyword>